<keyword evidence="4 6" id="KW-0689">Ribosomal protein</keyword>
<dbReference type="GO" id="GO:0003735">
    <property type="term" value="F:structural constituent of ribosome"/>
    <property type="evidence" value="ECO:0007669"/>
    <property type="project" value="InterPro"/>
</dbReference>
<evidence type="ECO:0000256" key="1">
    <source>
        <dbReference type="ARBA" id="ARBA00008563"/>
    </source>
</evidence>
<accession>A0A143WS55</accession>
<keyword evidence="2 6" id="KW-0699">rRNA-binding</keyword>
<reference evidence="9" key="1">
    <citation type="submission" date="2016-01" db="EMBL/GenBank/DDBJ databases">
        <authorList>
            <person name="Husnik F."/>
        </authorList>
    </citation>
    <scope>NUCLEOTIDE SEQUENCE [LARGE SCALE GENOMIC DNA]</scope>
</reference>
<comment type="subunit">
    <text evidence="6">Part of the 50S ribosomal subunit. Contacts protein L20.</text>
</comment>
<dbReference type="GO" id="GO:1990904">
    <property type="term" value="C:ribonucleoprotein complex"/>
    <property type="evidence" value="ECO:0007669"/>
    <property type="project" value="UniProtKB-KW"/>
</dbReference>
<keyword evidence="9" id="KW-1185">Reference proteome</keyword>
<sequence>MYAVFQSGGKQHRVSEGQIIRLEKLDVIAGETVRFEQIILIASSESIQIGSPFVNGGKVTAKVMAHGRGDKVMIVKVRRRKHFRKHQGHRQGFTDVKITSICA</sequence>
<proteinExistence type="inferred from homology"/>
<dbReference type="PANTHER" id="PTHR21349:SF0">
    <property type="entry name" value="LARGE RIBOSOMAL SUBUNIT PROTEIN BL21M"/>
    <property type="match status" value="1"/>
</dbReference>
<dbReference type="EMBL" id="LN999833">
    <property type="protein sequence ID" value="CUX96562.1"/>
    <property type="molecule type" value="Genomic_DNA"/>
</dbReference>
<gene>
    <name evidence="6 8" type="primary">rplU</name>
    <name evidence="8" type="ORF">MHIR_DE00246</name>
</gene>
<evidence type="ECO:0000313" key="9">
    <source>
        <dbReference type="Proteomes" id="UP000095322"/>
    </source>
</evidence>
<dbReference type="PATRIC" id="fig|1778262.3.peg.439"/>
<dbReference type="RefSeq" id="WP_067565576.1">
    <property type="nucleotide sequence ID" value="NZ_LN999833.1"/>
</dbReference>
<name>A0A143WS55_9ENTR</name>
<dbReference type="GO" id="GO:0019843">
    <property type="term" value="F:rRNA binding"/>
    <property type="evidence" value="ECO:0007669"/>
    <property type="project" value="UniProtKB-UniRule"/>
</dbReference>
<dbReference type="InterPro" id="IPR036164">
    <property type="entry name" value="bL21-like_sf"/>
</dbReference>
<dbReference type="InterPro" id="IPR001787">
    <property type="entry name" value="Ribosomal_bL21"/>
</dbReference>
<keyword evidence="3 6" id="KW-0694">RNA-binding</keyword>
<comment type="function">
    <text evidence="6 7">This protein binds to 23S rRNA in the presence of protein L20.</text>
</comment>
<dbReference type="Proteomes" id="UP000095322">
    <property type="component" value="Chromosome I"/>
</dbReference>
<evidence type="ECO:0000256" key="5">
    <source>
        <dbReference type="ARBA" id="ARBA00023274"/>
    </source>
</evidence>
<organism evidence="8 9">
    <name type="scientific">Candidatus Doolittlea endobia</name>
    <dbReference type="NCBI Taxonomy" id="1778262"/>
    <lineage>
        <taxon>Bacteria</taxon>
        <taxon>Pseudomonadati</taxon>
        <taxon>Pseudomonadota</taxon>
        <taxon>Gammaproteobacteria</taxon>
        <taxon>Enterobacterales</taxon>
        <taxon>Enterobacteriaceae</taxon>
        <taxon>Candidatus Doolittlea</taxon>
    </lineage>
</organism>
<dbReference type="KEGG" id="den:MHIR_DE00246"/>
<dbReference type="PANTHER" id="PTHR21349">
    <property type="entry name" value="50S RIBOSOMAL PROTEIN L21"/>
    <property type="match status" value="1"/>
</dbReference>
<evidence type="ECO:0000256" key="3">
    <source>
        <dbReference type="ARBA" id="ARBA00022884"/>
    </source>
</evidence>
<evidence type="ECO:0000256" key="2">
    <source>
        <dbReference type="ARBA" id="ARBA00022730"/>
    </source>
</evidence>
<dbReference type="GO" id="GO:0006412">
    <property type="term" value="P:translation"/>
    <property type="evidence" value="ECO:0007669"/>
    <property type="project" value="UniProtKB-UniRule"/>
</dbReference>
<dbReference type="InterPro" id="IPR018258">
    <property type="entry name" value="Ribosomal_bL21_CS"/>
</dbReference>
<dbReference type="HAMAP" id="MF_01363">
    <property type="entry name" value="Ribosomal_bL21"/>
    <property type="match status" value="1"/>
</dbReference>
<dbReference type="GO" id="GO:0005737">
    <property type="term" value="C:cytoplasm"/>
    <property type="evidence" value="ECO:0007669"/>
    <property type="project" value="UniProtKB-ARBA"/>
</dbReference>
<evidence type="ECO:0000256" key="7">
    <source>
        <dbReference type="RuleBase" id="RU000562"/>
    </source>
</evidence>
<dbReference type="GO" id="GO:0005840">
    <property type="term" value="C:ribosome"/>
    <property type="evidence" value="ECO:0007669"/>
    <property type="project" value="UniProtKB-KW"/>
</dbReference>
<comment type="similarity">
    <text evidence="1 6 7">Belongs to the bacterial ribosomal protein bL21 family.</text>
</comment>
<protein>
    <recommendedName>
        <fullName evidence="6">Large ribosomal subunit protein bL21</fullName>
    </recommendedName>
</protein>
<keyword evidence="5 6" id="KW-0687">Ribonucleoprotein</keyword>
<dbReference type="PROSITE" id="PS01169">
    <property type="entry name" value="RIBOSOMAL_L21"/>
    <property type="match status" value="1"/>
</dbReference>
<evidence type="ECO:0000256" key="6">
    <source>
        <dbReference type="HAMAP-Rule" id="MF_01363"/>
    </source>
</evidence>
<dbReference type="AlphaFoldDB" id="A0A143WS55"/>
<dbReference type="OrthoDB" id="9813334at2"/>
<dbReference type="Pfam" id="PF00829">
    <property type="entry name" value="Ribosomal_L21p"/>
    <property type="match status" value="1"/>
</dbReference>
<evidence type="ECO:0000256" key="4">
    <source>
        <dbReference type="ARBA" id="ARBA00022980"/>
    </source>
</evidence>
<dbReference type="NCBIfam" id="TIGR00061">
    <property type="entry name" value="L21"/>
    <property type="match status" value="1"/>
</dbReference>
<evidence type="ECO:0000313" key="8">
    <source>
        <dbReference type="EMBL" id="CUX96562.1"/>
    </source>
</evidence>
<dbReference type="InterPro" id="IPR028909">
    <property type="entry name" value="bL21-like"/>
</dbReference>
<dbReference type="SUPFAM" id="SSF141091">
    <property type="entry name" value="L21p-like"/>
    <property type="match status" value="1"/>
</dbReference>
<dbReference type="STRING" id="1778262.MHIR_DE00246"/>